<name>K0PQB7_9HYPH</name>
<evidence type="ECO:0000313" key="2">
    <source>
        <dbReference type="Proteomes" id="UP000009319"/>
    </source>
</evidence>
<dbReference type="AlphaFoldDB" id="K0PQB7"/>
<keyword evidence="2" id="KW-1185">Reference proteome</keyword>
<comment type="caution">
    <text evidence="1">The sequence shown here is derived from an EMBL/GenBank/DDBJ whole genome shotgun (WGS) entry which is preliminary data.</text>
</comment>
<dbReference type="Gene3D" id="1.25.40.10">
    <property type="entry name" value="Tetratricopeptide repeat domain"/>
    <property type="match status" value="1"/>
</dbReference>
<dbReference type="Proteomes" id="UP000009319">
    <property type="component" value="Unassembled WGS sequence"/>
</dbReference>
<dbReference type="HOGENOM" id="CLU_2234394_0_0_5"/>
<evidence type="ECO:0000313" key="1">
    <source>
        <dbReference type="EMBL" id="CCM76023.1"/>
    </source>
</evidence>
<organism evidence="1 2">
    <name type="scientific">Rhizobium mesoamericanum STM3625</name>
    <dbReference type="NCBI Taxonomy" id="1211777"/>
    <lineage>
        <taxon>Bacteria</taxon>
        <taxon>Pseudomonadati</taxon>
        <taxon>Pseudomonadota</taxon>
        <taxon>Alphaproteobacteria</taxon>
        <taxon>Hyphomicrobiales</taxon>
        <taxon>Rhizobiaceae</taxon>
        <taxon>Rhizobium/Agrobacterium group</taxon>
        <taxon>Rhizobium</taxon>
    </lineage>
</organism>
<sequence>MPVSLSEAAALAGEIRAAEIDPLNSAIVGDVGFILFRAGRQDAIETLNRVIQMAPDLDNAFLWLERAYEDHDFQLAFLQGHEFEQLKADSRYKAMQTKLGFPPRS</sequence>
<proteinExistence type="predicted"/>
<dbReference type="EMBL" id="CANI01000021">
    <property type="protein sequence ID" value="CCM76023.1"/>
    <property type="molecule type" value="Genomic_DNA"/>
</dbReference>
<dbReference type="InterPro" id="IPR011990">
    <property type="entry name" value="TPR-like_helical_dom_sf"/>
</dbReference>
<protein>
    <recommendedName>
        <fullName evidence="3">Tetratricopeptide repeat protein</fullName>
    </recommendedName>
</protein>
<accession>K0PQB7</accession>
<reference evidence="1 2" key="1">
    <citation type="journal article" date="2013" name="Genome Announc.">
        <title>Draft Genome Sequence of Rhizobium mesoamericanum STM3625, a Nitrogen-Fixing Symbiont of Mimosa pudica Isolated in French Guiana (South America).</title>
        <authorList>
            <person name="Moulin L."/>
            <person name="Mornico D."/>
            <person name="Melkonian R."/>
            <person name="Klonowska A."/>
        </authorList>
    </citation>
    <scope>NUCLEOTIDE SEQUENCE [LARGE SCALE GENOMIC DNA]</scope>
    <source>
        <strain evidence="1 2">STM3625</strain>
    </source>
</reference>
<gene>
    <name evidence="1" type="ORF">BN77_3211</name>
</gene>
<evidence type="ECO:0008006" key="3">
    <source>
        <dbReference type="Google" id="ProtNLM"/>
    </source>
</evidence>